<dbReference type="STRING" id="356305.SAMN05421841_3469"/>
<dbReference type="Proteomes" id="UP000199469">
    <property type="component" value="Unassembled WGS sequence"/>
</dbReference>
<evidence type="ECO:0008006" key="3">
    <source>
        <dbReference type="Google" id="ProtNLM"/>
    </source>
</evidence>
<protein>
    <recommendedName>
        <fullName evidence="3">DUF4270 domain-containing protein</fullName>
    </recommendedName>
</protein>
<evidence type="ECO:0000313" key="1">
    <source>
        <dbReference type="EMBL" id="SEW47227.1"/>
    </source>
</evidence>
<dbReference type="EMBL" id="FOIU01000003">
    <property type="protein sequence ID" value="SEW47227.1"/>
    <property type="molecule type" value="Genomic_DNA"/>
</dbReference>
<dbReference type="AlphaFoldDB" id="A0A1I0RZP6"/>
<sequence length="471" mass="53123">MSRTNGQRENKFFLNSSFLYVCGKKMYKYLLLCVSLLFLFSCEDESNTYEVGSSWIDAQSKIVMIDTLTMKMSTIMVDSVVTSGRSVMMVGNIKDQTFGKVTSSSLFELTPESYTLTSPSNAVFDSVVMYLTNTDFYYGDTLKTYKLDVHPLADRIKLNNGYLYNKSNFNYSSNSIGSTEFYPRPNTDSSYVKIKLDQSYGQTLFNTLKNNDVNNQEYFLNFYKGLALVPSSENNAMLRFGINSSYQVQISKSTKEKVSNIVRMYYHTISQNGTEPVKYTLDLNPSTSYQYNKIQSDFTGSDLANLTPANPIPSASLGNKTYLMAGIGVYTKVELPYLKSLKNLYENYKIIDANLSVSPVAGYYSHQFYNPSPLYYYVGDKLNHIVSAYTSDGSTEITSGLLADSEFQNEHVYNFSLTEYVKSILSESANSNYNTLIYPSSYMDVLSGKTVLGDQKNTTNPAKLKVYILGY</sequence>
<dbReference type="Pfam" id="PF14092">
    <property type="entry name" value="DUF4270"/>
    <property type="match status" value="1"/>
</dbReference>
<proteinExistence type="predicted"/>
<name>A0A1I0RZP6_9FLAO</name>
<accession>A0A1I0RZP6</accession>
<evidence type="ECO:0000313" key="2">
    <source>
        <dbReference type="Proteomes" id="UP000199469"/>
    </source>
</evidence>
<keyword evidence="2" id="KW-1185">Reference proteome</keyword>
<gene>
    <name evidence="1" type="ORF">SAMN05421841_3469</name>
</gene>
<organism evidence="1 2">
    <name type="scientific">Chryseobacterium wanjuense</name>
    <dbReference type="NCBI Taxonomy" id="356305"/>
    <lineage>
        <taxon>Bacteria</taxon>
        <taxon>Pseudomonadati</taxon>
        <taxon>Bacteroidota</taxon>
        <taxon>Flavobacteriia</taxon>
        <taxon>Flavobacteriales</taxon>
        <taxon>Weeksellaceae</taxon>
        <taxon>Chryseobacterium group</taxon>
        <taxon>Chryseobacterium</taxon>
    </lineage>
</organism>
<reference evidence="2" key="1">
    <citation type="submission" date="2016-10" db="EMBL/GenBank/DDBJ databases">
        <authorList>
            <person name="Varghese N."/>
            <person name="Submissions S."/>
        </authorList>
    </citation>
    <scope>NUCLEOTIDE SEQUENCE [LARGE SCALE GENOMIC DNA]</scope>
    <source>
        <strain evidence="2">DSM 17724</strain>
    </source>
</reference>
<dbReference type="InterPro" id="IPR025366">
    <property type="entry name" value="DUF4270"/>
</dbReference>